<protein>
    <submittedName>
        <fullName evidence="2">Uncharacterized protein</fullName>
    </submittedName>
</protein>
<evidence type="ECO:0000256" key="1">
    <source>
        <dbReference type="SAM" id="SignalP"/>
    </source>
</evidence>
<evidence type="ECO:0000313" key="2">
    <source>
        <dbReference type="EMBL" id="RDI56705.1"/>
    </source>
</evidence>
<proteinExistence type="predicted"/>
<feature type="chain" id="PRO_5016877408" evidence="1">
    <location>
        <begin position="21"/>
        <end position="265"/>
    </location>
</feature>
<name>A0A370HHR1_9HYPH</name>
<sequence length="265" mass="29146">MNARILLTILLATSAAPAIAAPQAQNGAPDELLGVFGSSREQCVAFHRKTDDIHRFSKDYYSWCSGSGCEAKVVSSRRTPQGYVLKFASPGNPEGWSMRIKRLRPGVYQTRLDDGEEPETLSRCRDEDMVAGIGIDPGFPPGSFNAVNAAFASLKAEVKSSNAVFSAHYAVAVTRYCPELKLQREAAETIIDAGRRGWLQFAQDKKLRLAQGWTYEREADDHIDRDRRQAEMAVEADATAIKDFCHHVLDAFGPQGRVISGLLSP</sequence>
<dbReference type="RefSeq" id="WP_147282451.1">
    <property type="nucleotide sequence ID" value="NZ_QQBB01000008.1"/>
</dbReference>
<evidence type="ECO:0000313" key="3">
    <source>
        <dbReference type="Proteomes" id="UP000254925"/>
    </source>
</evidence>
<dbReference type="Proteomes" id="UP000254925">
    <property type="component" value="Unassembled WGS sequence"/>
</dbReference>
<keyword evidence="1" id="KW-0732">Signal</keyword>
<keyword evidence="3" id="KW-1185">Reference proteome</keyword>
<dbReference type="EMBL" id="QQBB01000008">
    <property type="protein sequence ID" value="RDI56705.1"/>
    <property type="molecule type" value="Genomic_DNA"/>
</dbReference>
<gene>
    <name evidence="2" type="ORF">DES45_10853</name>
</gene>
<reference evidence="2 3" key="1">
    <citation type="submission" date="2018-07" db="EMBL/GenBank/DDBJ databases">
        <title>Genomic Encyclopedia of Type Strains, Phase IV (KMG-IV): sequencing the most valuable type-strain genomes for metagenomic binning, comparative biology and taxonomic classification.</title>
        <authorList>
            <person name="Goeker M."/>
        </authorList>
    </citation>
    <scope>NUCLEOTIDE SEQUENCE [LARGE SCALE GENOMIC DNA]</scope>
    <source>
        <strain evidence="2 3">DSM 14364</strain>
    </source>
</reference>
<accession>A0A370HHR1</accession>
<organism evidence="2 3">
    <name type="scientific">Microvirga subterranea</name>
    <dbReference type="NCBI Taxonomy" id="186651"/>
    <lineage>
        <taxon>Bacteria</taxon>
        <taxon>Pseudomonadati</taxon>
        <taxon>Pseudomonadota</taxon>
        <taxon>Alphaproteobacteria</taxon>
        <taxon>Hyphomicrobiales</taxon>
        <taxon>Methylobacteriaceae</taxon>
        <taxon>Microvirga</taxon>
    </lineage>
</organism>
<feature type="signal peptide" evidence="1">
    <location>
        <begin position="1"/>
        <end position="20"/>
    </location>
</feature>
<dbReference type="AlphaFoldDB" id="A0A370HHR1"/>
<dbReference type="OrthoDB" id="5291724at2"/>
<comment type="caution">
    <text evidence="2">The sequence shown here is derived from an EMBL/GenBank/DDBJ whole genome shotgun (WGS) entry which is preliminary data.</text>
</comment>